<feature type="compositionally biased region" description="Basic and acidic residues" evidence="6">
    <location>
        <begin position="1073"/>
        <end position="1086"/>
    </location>
</feature>
<feature type="compositionally biased region" description="Polar residues" evidence="6">
    <location>
        <begin position="158"/>
        <end position="178"/>
    </location>
</feature>
<proteinExistence type="predicted"/>
<evidence type="ECO:0000256" key="4">
    <source>
        <dbReference type="ARBA" id="ARBA00023163"/>
    </source>
</evidence>
<dbReference type="InterPro" id="IPR013907">
    <property type="entry name" value="Sds3"/>
</dbReference>
<feature type="compositionally biased region" description="Low complexity" evidence="6">
    <location>
        <begin position="536"/>
        <end position="545"/>
    </location>
</feature>
<feature type="region of interest" description="Disordered" evidence="6">
    <location>
        <begin position="378"/>
        <end position="406"/>
    </location>
</feature>
<name>A0A6A6AD28_9PLEO</name>
<keyword evidence="5" id="KW-0539">Nucleus</keyword>
<feature type="compositionally biased region" description="Low complexity" evidence="6">
    <location>
        <begin position="13"/>
        <end position="25"/>
    </location>
</feature>
<feature type="compositionally biased region" description="Polar residues" evidence="6">
    <location>
        <begin position="762"/>
        <end position="774"/>
    </location>
</feature>
<feature type="compositionally biased region" description="Polar residues" evidence="6">
    <location>
        <begin position="107"/>
        <end position="133"/>
    </location>
</feature>
<feature type="compositionally biased region" description="Low complexity" evidence="6">
    <location>
        <begin position="59"/>
        <end position="80"/>
    </location>
</feature>
<evidence type="ECO:0000256" key="5">
    <source>
        <dbReference type="ARBA" id="ARBA00023242"/>
    </source>
</evidence>
<feature type="compositionally biased region" description="Pro residues" evidence="6">
    <location>
        <begin position="977"/>
        <end position="986"/>
    </location>
</feature>
<evidence type="ECO:0000256" key="2">
    <source>
        <dbReference type="ARBA" id="ARBA00022491"/>
    </source>
</evidence>
<evidence type="ECO:0000313" key="8">
    <source>
        <dbReference type="Proteomes" id="UP000799771"/>
    </source>
</evidence>
<feature type="compositionally biased region" description="Pro residues" evidence="6">
    <location>
        <begin position="546"/>
        <end position="561"/>
    </location>
</feature>
<evidence type="ECO:0000256" key="1">
    <source>
        <dbReference type="ARBA" id="ARBA00004123"/>
    </source>
</evidence>
<feature type="compositionally biased region" description="Low complexity" evidence="6">
    <location>
        <begin position="987"/>
        <end position="999"/>
    </location>
</feature>
<evidence type="ECO:0000256" key="6">
    <source>
        <dbReference type="SAM" id="MobiDB-lite"/>
    </source>
</evidence>
<feature type="compositionally biased region" description="Low complexity" evidence="6">
    <location>
        <begin position="845"/>
        <end position="856"/>
    </location>
</feature>
<feature type="compositionally biased region" description="Polar residues" evidence="6">
    <location>
        <begin position="704"/>
        <end position="720"/>
    </location>
</feature>
<dbReference type="EMBL" id="ML977507">
    <property type="protein sequence ID" value="KAF2128777.1"/>
    <property type="molecule type" value="Genomic_DNA"/>
</dbReference>
<dbReference type="Proteomes" id="UP000799771">
    <property type="component" value="Unassembled WGS sequence"/>
</dbReference>
<gene>
    <name evidence="7" type="ORF">P153DRAFT_376161</name>
</gene>
<organism evidence="7 8">
    <name type="scientific">Dothidotthia symphoricarpi CBS 119687</name>
    <dbReference type="NCBI Taxonomy" id="1392245"/>
    <lineage>
        <taxon>Eukaryota</taxon>
        <taxon>Fungi</taxon>
        <taxon>Dikarya</taxon>
        <taxon>Ascomycota</taxon>
        <taxon>Pezizomycotina</taxon>
        <taxon>Dothideomycetes</taxon>
        <taxon>Pleosporomycetidae</taxon>
        <taxon>Pleosporales</taxon>
        <taxon>Dothidotthiaceae</taxon>
        <taxon>Dothidotthia</taxon>
    </lineage>
</organism>
<keyword evidence="4" id="KW-0804">Transcription</keyword>
<feature type="compositionally biased region" description="Polar residues" evidence="6">
    <location>
        <begin position="877"/>
        <end position="891"/>
    </location>
</feature>
<keyword evidence="8" id="KW-1185">Reference proteome</keyword>
<dbReference type="AlphaFoldDB" id="A0A6A6AD28"/>
<sequence>MPPKRKNKAVKIASTKALKTTTTSLVPKRRRHSLEGRNNMSTRLAPSEPLHMTTRRAAKTASNHSSSAASSSAASGSRRSSLNDIVQYEDAQSDIDQERPAKRSRTSTHSGSPQMSNGSFDNNTPMNGTQTPEVQKPASGATLSAPKPAGKKRRASDDSAQSSKTRPNGVLTRTQSDVSEQHPRKKKRKTTDTPADSADQPPELTDASTSPNSPEQIPDVASSQNLQNVLPTNGEVPAKPGRRLPGRRRQPHADVHVEADLRRQLNVKMNYRSLAKVQKILLEELSNRTLKNLQNDPDYHERVPGYAPLMAQLDQRRDARLDQVNAVRTYKLEQLERVRIAEEHIQKEQYTNRFQELQDDFLLQCYFRMKRLEREMNGEKADATDDEDNVFPPTYSHEPGHDYEGRIGSKYASRSRAYVEADNELENDSRRRRLNLARTAFVVENEDADDSIDELAGGYATFVGPDRTKSTAHYNLVSLADAAEEIERTPTPQPPPPVMQIIPNEHAVQLMMLAELSTAQAQAVIPQNLAYPYQQPQMQPQMQSQPQPPQTQPPLTQPPQTQPQIQSPQPQQQVQQHQPTMQHPQFDVPAVAEELARQLALMEALPVTSVALPARAAHNSPAKTSQSTVEPAQDVLRSEPNGINNASESETQKKAIPARVSTHRIMDMLNNDSDVPVYRPREPQPQPQPQVQEPSTPSRREAVSQHNTPSHNNALRQDTNVQRRESVTEQSRVDDSGDYDYAPNNPPSSPHANAQVPHINPQPLQSNPHASHSDYQAPAPAPWSDRTLEQRLRERDPLRKIRELLDKKARRAPPDRPHYSPGNPFAYLTPKDEYDPQNPSVGIYSGSSSTAPTHSSAGRRESQDRRSSHWESDRRPSGSQAPQQPGASPYQGSPPQPYRGDSSRPAPAPSTHQSPYAPPPGSMPLPPKPPGPPPSVPVTNFRFAHYDHPAPSMRPSFPLGPLRPEYQQLASALTQIAPPPPSPHYPPQYGGPQHYQSGYVPPPGSFQAPPPPGPSMQSYPPLKIHQYGGQPILPASMAPPPPQSGPPVQFVGQSVLPPVARAYSPTQGQPPRVHYDQREGHGDRQPEPQSRPRRQYRSYHAPGTQFRSYQGPGEQRRRGG</sequence>
<feature type="region of interest" description="Disordered" evidence="6">
    <location>
        <begin position="616"/>
        <end position="659"/>
    </location>
</feature>
<evidence type="ECO:0000256" key="3">
    <source>
        <dbReference type="ARBA" id="ARBA00023015"/>
    </source>
</evidence>
<feature type="compositionally biased region" description="Basic and acidic residues" evidence="6">
    <location>
        <begin position="858"/>
        <end position="876"/>
    </location>
</feature>
<feature type="compositionally biased region" description="Basic and acidic residues" evidence="6">
    <location>
        <begin position="786"/>
        <end position="818"/>
    </location>
</feature>
<feature type="region of interest" description="Disordered" evidence="6">
    <location>
        <begin position="672"/>
        <end position="1120"/>
    </location>
</feature>
<dbReference type="OrthoDB" id="4188028at2759"/>
<feature type="compositionally biased region" description="Polar residues" evidence="6">
    <location>
        <begin position="206"/>
        <end position="231"/>
    </location>
</feature>
<comment type="subcellular location">
    <subcellularLocation>
        <location evidence="1">Nucleus</location>
    </subcellularLocation>
</comment>
<feature type="compositionally biased region" description="Basic residues" evidence="6">
    <location>
        <begin position="240"/>
        <end position="250"/>
    </location>
</feature>
<dbReference type="GO" id="GO:0010468">
    <property type="term" value="P:regulation of gene expression"/>
    <property type="evidence" value="ECO:0007669"/>
    <property type="project" value="UniProtKB-ARBA"/>
</dbReference>
<feature type="compositionally biased region" description="Basic and acidic residues" evidence="6">
    <location>
        <begin position="721"/>
        <end position="735"/>
    </location>
</feature>
<feature type="compositionally biased region" description="Pro residues" evidence="6">
    <location>
        <begin position="1000"/>
        <end position="1014"/>
    </location>
</feature>
<reference evidence="7" key="1">
    <citation type="journal article" date="2020" name="Stud. Mycol.">
        <title>101 Dothideomycetes genomes: a test case for predicting lifestyles and emergence of pathogens.</title>
        <authorList>
            <person name="Haridas S."/>
            <person name="Albert R."/>
            <person name="Binder M."/>
            <person name="Bloem J."/>
            <person name="Labutti K."/>
            <person name="Salamov A."/>
            <person name="Andreopoulos B."/>
            <person name="Baker S."/>
            <person name="Barry K."/>
            <person name="Bills G."/>
            <person name="Bluhm B."/>
            <person name="Cannon C."/>
            <person name="Castanera R."/>
            <person name="Culley D."/>
            <person name="Daum C."/>
            <person name="Ezra D."/>
            <person name="Gonzalez J."/>
            <person name="Henrissat B."/>
            <person name="Kuo A."/>
            <person name="Liang C."/>
            <person name="Lipzen A."/>
            <person name="Lutzoni F."/>
            <person name="Magnuson J."/>
            <person name="Mondo S."/>
            <person name="Nolan M."/>
            <person name="Ohm R."/>
            <person name="Pangilinan J."/>
            <person name="Park H.-J."/>
            <person name="Ramirez L."/>
            <person name="Alfaro M."/>
            <person name="Sun H."/>
            <person name="Tritt A."/>
            <person name="Yoshinaga Y."/>
            <person name="Zwiers L.-H."/>
            <person name="Turgeon B."/>
            <person name="Goodwin S."/>
            <person name="Spatafora J."/>
            <person name="Crous P."/>
            <person name="Grigoriev I."/>
        </authorList>
    </citation>
    <scope>NUCLEOTIDE SEQUENCE</scope>
    <source>
        <strain evidence="7">CBS 119687</strain>
    </source>
</reference>
<feature type="compositionally biased region" description="Polar residues" evidence="6">
    <location>
        <begin position="621"/>
        <end position="630"/>
    </location>
</feature>
<feature type="region of interest" description="Disordered" evidence="6">
    <location>
        <begin position="536"/>
        <end position="582"/>
    </location>
</feature>
<feature type="region of interest" description="Disordered" evidence="6">
    <location>
        <begin position="1"/>
        <end position="254"/>
    </location>
</feature>
<evidence type="ECO:0000313" key="7">
    <source>
        <dbReference type="EMBL" id="KAF2128777.1"/>
    </source>
</evidence>
<dbReference type="GeneID" id="54410067"/>
<dbReference type="GO" id="GO:0005654">
    <property type="term" value="C:nucleoplasm"/>
    <property type="evidence" value="ECO:0007669"/>
    <property type="project" value="UniProtKB-ARBA"/>
</dbReference>
<dbReference type="RefSeq" id="XP_033523166.1">
    <property type="nucleotide sequence ID" value="XM_033669635.1"/>
</dbReference>
<dbReference type="SMART" id="SM01401">
    <property type="entry name" value="Sds3"/>
    <property type="match status" value="1"/>
</dbReference>
<feature type="compositionally biased region" description="Pro residues" evidence="6">
    <location>
        <begin position="916"/>
        <end position="936"/>
    </location>
</feature>
<feature type="compositionally biased region" description="Low complexity" evidence="6">
    <location>
        <begin position="562"/>
        <end position="582"/>
    </location>
</feature>
<keyword evidence="2" id="KW-0678">Repressor</keyword>
<protein>
    <submittedName>
        <fullName evidence="7">Uncharacterized protein</fullName>
    </submittedName>
</protein>
<accession>A0A6A6AD28</accession>
<keyword evidence="3" id="KW-0805">Transcription regulation</keyword>